<protein>
    <recommendedName>
        <fullName evidence="4">DNA-binding protein</fullName>
    </recommendedName>
</protein>
<evidence type="ECO:0008006" key="4">
    <source>
        <dbReference type="Google" id="ProtNLM"/>
    </source>
</evidence>
<dbReference type="Proteomes" id="UP000095762">
    <property type="component" value="Unassembled WGS sequence"/>
</dbReference>
<feature type="compositionally biased region" description="Basic and acidic residues" evidence="1">
    <location>
        <begin position="44"/>
        <end position="56"/>
    </location>
</feature>
<accession>A0A174UEC3</accession>
<dbReference type="RefSeq" id="WP_008704276.1">
    <property type="nucleotide sequence ID" value="NZ_CZBP01000019.1"/>
</dbReference>
<proteinExistence type="predicted"/>
<dbReference type="EMBL" id="CZBP01000019">
    <property type="protein sequence ID" value="CUQ20652.1"/>
    <property type="molecule type" value="Genomic_DNA"/>
</dbReference>
<organism evidence="2 3">
    <name type="scientific">Blautia obeum</name>
    <dbReference type="NCBI Taxonomy" id="40520"/>
    <lineage>
        <taxon>Bacteria</taxon>
        <taxon>Bacillati</taxon>
        <taxon>Bacillota</taxon>
        <taxon>Clostridia</taxon>
        <taxon>Lachnospirales</taxon>
        <taxon>Lachnospiraceae</taxon>
        <taxon>Blautia</taxon>
    </lineage>
</organism>
<sequence length="56" mass="6447">MDYITTIEMSKIWGISSRRIFLLCSQGRVPGAEKKGKTWLIPKDAVKPTDPRKKNR</sequence>
<gene>
    <name evidence="2" type="ORF">ERS852569_02439</name>
</gene>
<evidence type="ECO:0000313" key="3">
    <source>
        <dbReference type="Proteomes" id="UP000095762"/>
    </source>
</evidence>
<feature type="region of interest" description="Disordered" evidence="1">
    <location>
        <begin position="34"/>
        <end position="56"/>
    </location>
</feature>
<dbReference type="AlphaFoldDB" id="A0A174UEC3"/>
<name>A0A174UEC3_9FIRM</name>
<evidence type="ECO:0000313" key="2">
    <source>
        <dbReference type="EMBL" id="CUQ20652.1"/>
    </source>
</evidence>
<evidence type="ECO:0000256" key="1">
    <source>
        <dbReference type="SAM" id="MobiDB-lite"/>
    </source>
</evidence>
<reference evidence="2 3" key="1">
    <citation type="submission" date="2015-09" db="EMBL/GenBank/DDBJ databases">
        <authorList>
            <consortium name="Pathogen Informatics"/>
        </authorList>
    </citation>
    <scope>NUCLEOTIDE SEQUENCE [LARGE SCALE GENOMIC DNA]</scope>
    <source>
        <strain evidence="2 3">2789STDY5834957</strain>
    </source>
</reference>